<dbReference type="RefSeq" id="XP_028880090.1">
    <property type="nucleotide sequence ID" value="XM_029028691.1"/>
</dbReference>
<comment type="caution">
    <text evidence="1">The sequence shown here is derived from an EMBL/GenBank/DDBJ whole genome shotgun (WGS) entry which is preliminary data.</text>
</comment>
<protein>
    <submittedName>
        <fullName evidence="1">Uncharacterized protein</fullName>
    </submittedName>
</protein>
<sequence length="167" mass="18258">MVRCKAARTRDSLVRLHIVAQQEGEKEDETSLYELDVSALCEELACRMRLLGGMAVEAPEEGISIVDVHRHQVENHSSPSSSSSVDITINTPINTTINTIGLSPLNVYEVVLRLPQATVLAVATLRAACVSMMEGALVEKKRKKKQQEQTVRIVPIAVRVVGLTRGS</sequence>
<dbReference type="VEuPathDB" id="TriTrypDB:TM35_000312100"/>
<dbReference type="AlphaFoldDB" id="A0A1X0NMS1"/>
<reference evidence="1 2" key="1">
    <citation type="submission" date="2017-03" db="EMBL/GenBank/DDBJ databases">
        <title>An alternative strategy for trypanosome survival in the mammalian bloodstream revealed through genome and transcriptome analysis of the ubiquitous bovine parasite Trypanosoma (Megatrypanum) theileri.</title>
        <authorList>
            <person name="Kelly S."/>
            <person name="Ivens A."/>
            <person name="Mott A."/>
            <person name="O'Neill E."/>
            <person name="Emms D."/>
            <person name="Macleod O."/>
            <person name="Voorheis P."/>
            <person name="Matthews J."/>
            <person name="Matthews K."/>
            <person name="Carrington M."/>
        </authorList>
    </citation>
    <scope>NUCLEOTIDE SEQUENCE [LARGE SCALE GENOMIC DNA]</scope>
    <source>
        <strain evidence="1">Edinburgh</strain>
    </source>
</reference>
<accession>A0A1X0NMS1</accession>
<organism evidence="1 2">
    <name type="scientific">Trypanosoma theileri</name>
    <dbReference type="NCBI Taxonomy" id="67003"/>
    <lineage>
        <taxon>Eukaryota</taxon>
        <taxon>Discoba</taxon>
        <taxon>Euglenozoa</taxon>
        <taxon>Kinetoplastea</taxon>
        <taxon>Metakinetoplastina</taxon>
        <taxon>Trypanosomatida</taxon>
        <taxon>Trypanosomatidae</taxon>
        <taxon>Trypanosoma</taxon>
    </lineage>
</organism>
<gene>
    <name evidence="1" type="ORF">TM35_000312100</name>
</gene>
<dbReference type="EMBL" id="NBCO01000031">
    <property type="protein sequence ID" value="ORC86024.1"/>
    <property type="molecule type" value="Genomic_DNA"/>
</dbReference>
<evidence type="ECO:0000313" key="2">
    <source>
        <dbReference type="Proteomes" id="UP000192257"/>
    </source>
</evidence>
<dbReference type="OrthoDB" id="248206at2759"/>
<evidence type="ECO:0000313" key="1">
    <source>
        <dbReference type="EMBL" id="ORC86024.1"/>
    </source>
</evidence>
<dbReference type="GeneID" id="39988471"/>
<keyword evidence="2" id="KW-1185">Reference proteome</keyword>
<proteinExistence type="predicted"/>
<name>A0A1X0NMS1_9TRYP</name>
<dbReference type="Proteomes" id="UP000192257">
    <property type="component" value="Unassembled WGS sequence"/>
</dbReference>